<name>A0ABN5R8H1_YERPU</name>
<reference evidence="3" key="1">
    <citation type="submission" date="2018-11" db="EMBL/GenBank/DDBJ databases">
        <title>FDA dAtabase for Regulatory Grade micrObial Sequences (FDA-ARGOS): Supporting development and validation of Infectious Disease Dx tests.</title>
        <authorList>
            <person name="Bliska J."/>
            <person name="Cleland M.-M."/>
            <person name="Tallon L."/>
            <person name="Sadzewicz L."/>
            <person name="Zhao X."/>
            <person name="Vavikolanu K."/>
            <person name="Mehta A."/>
            <person name="Aluvathingal J."/>
            <person name="Nadendla S."/>
            <person name="Yan Y."/>
            <person name="Sichtig H."/>
        </authorList>
    </citation>
    <scope>NUCLEOTIDE SEQUENCE [LARGE SCALE GENOMIC DNA]</scope>
    <source>
        <strain evidence="3">FDAARGOS_581</strain>
    </source>
</reference>
<protein>
    <recommendedName>
        <fullName evidence="2">Toxin VasX N-terminal region domain-containing protein</fullName>
    </recommendedName>
</protein>
<gene>
    <name evidence="3" type="ORF">EGX47_12520</name>
</gene>
<dbReference type="Pfam" id="PF20249">
    <property type="entry name" value="VasX_N"/>
    <property type="match status" value="1"/>
</dbReference>
<keyword evidence="1" id="KW-0812">Transmembrane</keyword>
<dbReference type="EMBL" id="CP033713">
    <property type="protein sequence ID" value="AYW92039.1"/>
    <property type="molecule type" value="Genomic_DNA"/>
</dbReference>
<organism evidence="3 4">
    <name type="scientific">Yersinia pseudotuberculosis</name>
    <dbReference type="NCBI Taxonomy" id="633"/>
    <lineage>
        <taxon>Bacteria</taxon>
        <taxon>Pseudomonadati</taxon>
        <taxon>Pseudomonadota</taxon>
        <taxon>Gammaproteobacteria</taxon>
        <taxon>Enterobacterales</taxon>
        <taxon>Yersiniaceae</taxon>
        <taxon>Yersinia</taxon>
    </lineage>
</organism>
<accession>A0ABN5R8H1</accession>
<feature type="transmembrane region" description="Helical" evidence="1">
    <location>
        <begin position="677"/>
        <end position="697"/>
    </location>
</feature>
<evidence type="ECO:0000313" key="4">
    <source>
        <dbReference type="Proteomes" id="UP000268669"/>
    </source>
</evidence>
<dbReference type="CDD" id="cd20707">
    <property type="entry name" value="MIX_III"/>
    <property type="match status" value="1"/>
</dbReference>
<keyword evidence="1" id="KW-1133">Transmembrane helix</keyword>
<dbReference type="InterPro" id="IPR046864">
    <property type="entry name" value="VasX_N"/>
</dbReference>
<evidence type="ECO:0000256" key="1">
    <source>
        <dbReference type="SAM" id="Phobius"/>
    </source>
</evidence>
<feature type="domain" description="Toxin VasX N-terminal region" evidence="2">
    <location>
        <begin position="7"/>
        <end position="165"/>
    </location>
</feature>
<dbReference type="InterPro" id="IPR048126">
    <property type="entry name" value="Toxin_VasX"/>
</dbReference>
<evidence type="ECO:0000259" key="2">
    <source>
        <dbReference type="Pfam" id="PF20249"/>
    </source>
</evidence>
<feature type="transmembrane region" description="Helical" evidence="1">
    <location>
        <begin position="768"/>
        <end position="799"/>
    </location>
</feature>
<keyword evidence="1" id="KW-0472">Membrane</keyword>
<keyword evidence="4" id="KW-1185">Reference proteome</keyword>
<dbReference type="NCBIfam" id="NF041559">
    <property type="entry name" value="BTH_I2691_fam"/>
    <property type="match status" value="1"/>
</dbReference>
<feature type="transmembrane region" description="Helical" evidence="1">
    <location>
        <begin position="639"/>
        <end position="657"/>
    </location>
</feature>
<proteinExistence type="predicted"/>
<feature type="transmembrane region" description="Helical" evidence="1">
    <location>
        <begin position="718"/>
        <end position="740"/>
    </location>
</feature>
<sequence>MSTEKGCKFCIRHGLPILPVRPAVVAKDDRLPPLPASIEVPAEAKGETAWTGRLLREGYLYIWTESGNRWINYFATSGGYYYPLPENGDVPPDISSGKVKPCITQPAELASASLITLPVKPAGMKNGLFWFAWSEVEWTDAVRKKHEDAGYRSQYMQRFDMDTWIKSGQADQVLPLVQLSETVAEYSSKAGSSKVKEWSIASWKVVKPLEGVNLLQAANKLYANKGAMILLQDPAAVLQDLSTLINYELQKEIYEKPAYQRELVLSSAITGLKTSLIRQFERDFIDKSENEERAAIYGPYGFNTPGPLPDNMYTHINDAKMKSAVARKWAEYEQYYEPAKVAEFQESFDDLLTRYNNIIVSPREDMYLTCMKSNALLGYFQHNFDIAELSSGIDYVQTLNYCVAGMQDKIGASRYFQSLLVGKPTDVTNILARALVLNQTALATKLEEGVQDSVDLFTLPWSFVADAFDTTITRIKDQSAGVMGIFFGLMAGPITAKLQSALESKEMFHIVVSMGGFTNKAIVSYEKTGTYKQFVTEVVGKLAKDSGLYGKANGDRLRTYISKELRRLRIDGLPMEGTETKRFLVMIDIDKVNELKTLPPKARAIALSKLLRATGEVEAEQFTRWQGGVQRGMTKTGQAMPFALGVVSGILQTVALWKTASYKVSTLTAGQPEAWARFWAGVVAVSSISLGVIETGIRQFSLFSKTASKLNVLSSEKFLKWINVAGKRLGVLAGVIAVGFDSYHAYDEYQKGHVGLAWGYGLSAASGLWLTIAILSTLPVIGTAIATIILIGSAIYLAIYNQDNIQKWLEQCLWRKIPVNKNESVELQEEHKKYEEAGLPIWPTMQMEMDELTLALGEG</sequence>
<evidence type="ECO:0000313" key="3">
    <source>
        <dbReference type="EMBL" id="AYW92039.1"/>
    </source>
</evidence>
<dbReference type="Proteomes" id="UP000268669">
    <property type="component" value="Chromosome"/>
</dbReference>
<dbReference type="RefSeq" id="WP_050321397.1">
    <property type="nucleotide sequence ID" value="NZ_CP031780.1"/>
</dbReference>